<accession>A0AAW2IJG1</accession>
<evidence type="ECO:0000313" key="1">
    <source>
        <dbReference type="EMBL" id="KAL0281853.1"/>
    </source>
</evidence>
<gene>
    <name evidence="1" type="ORF">Sangu_2984500</name>
</gene>
<organism evidence="1">
    <name type="scientific">Sesamum angustifolium</name>
    <dbReference type="NCBI Taxonomy" id="2727405"/>
    <lineage>
        <taxon>Eukaryota</taxon>
        <taxon>Viridiplantae</taxon>
        <taxon>Streptophyta</taxon>
        <taxon>Embryophyta</taxon>
        <taxon>Tracheophyta</taxon>
        <taxon>Spermatophyta</taxon>
        <taxon>Magnoliopsida</taxon>
        <taxon>eudicotyledons</taxon>
        <taxon>Gunneridae</taxon>
        <taxon>Pentapetalae</taxon>
        <taxon>asterids</taxon>
        <taxon>lamiids</taxon>
        <taxon>Lamiales</taxon>
        <taxon>Pedaliaceae</taxon>
        <taxon>Sesamum</taxon>
    </lineage>
</organism>
<comment type="caution">
    <text evidence="1">The sequence shown here is derived from an EMBL/GenBank/DDBJ whole genome shotgun (WGS) entry which is preliminary data.</text>
</comment>
<evidence type="ECO:0008006" key="2">
    <source>
        <dbReference type="Google" id="ProtNLM"/>
    </source>
</evidence>
<dbReference type="AlphaFoldDB" id="A0AAW2IJG1"/>
<sequence length="126" mass="15108">MEDSPDIIARLFRIKHKQLMILFREKKFFGNVLPEIDNRWNVPYNRDASPNSTKCMYKYTYKGIGMATIIIENNIDNPKNNGEQMYRHVDEIKQYSRSRPEKGKCYQLRNLSIKQLLLFLFKTLDR</sequence>
<proteinExistence type="predicted"/>
<reference evidence="1" key="1">
    <citation type="submission" date="2020-06" db="EMBL/GenBank/DDBJ databases">
        <authorList>
            <person name="Li T."/>
            <person name="Hu X."/>
            <person name="Zhang T."/>
            <person name="Song X."/>
            <person name="Zhang H."/>
            <person name="Dai N."/>
            <person name="Sheng W."/>
            <person name="Hou X."/>
            <person name="Wei L."/>
        </authorList>
    </citation>
    <scope>NUCLEOTIDE SEQUENCE</scope>
    <source>
        <strain evidence="1">G01</strain>
        <tissue evidence="1">Leaf</tissue>
    </source>
</reference>
<name>A0AAW2IJG1_9LAMI</name>
<dbReference type="EMBL" id="JACGWK010001876">
    <property type="protein sequence ID" value="KAL0281853.1"/>
    <property type="molecule type" value="Genomic_DNA"/>
</dbReference>
<protein>
    <recommendedName>
        <fullName evidence="2">PiggyBac transposable element-derived protein domain-containing protein</fullName>
    </recommendedName>
</protein>
<reference evidence="1" key="2">
    <citation type="journal article" date="2024" name="Plant">
        <title>Genomic evolution and insights into agronomic trait innovations of Sesamum species.</title>
        <authorList>
            <person name="Miao H."/>
            <person name="Wang L."/>
            <person name="Qu L."/>
            <person name="Liu H."/>
            <person name="Sun Y."/>
            <person name="Le M."/>
            <person name="Wang Q."/>
            <person name="Wei S."/>
            <person name="Zheng Y."/>
            <person name="Lin W."/>
            <person name="Duan Y."/>
            <person name="Cao H."/>
            <person name="Xiong S."/>
            <person name="Wang X."/>
            <person name="Wei L."/>
            <person name="Li C."/>
            <person name="Ma Q."/>
            <person name="Ju M."/>
            <person name="Zhao R."/>
            <person name="Li G."/>
            <person name="Mu C."/>
            <person name="Tian Q."/>
            <person name="Mei H."/>
            <person name="Zhang T."/>
            <person name="Gao T."/>
            <person name="Zhang H."/>
        </authorList>
    </citation>
    <scope>NUCLEOTIDE SEQUENCE</scope>
    <source>
        <strain evidence="1">G01</strain>
    </source>
</reference>